<evidence type="ECO:0000313" key="3">
    <source>
        <dbReference type="Proteomes" id="UP000834106"/>
    </source>
</evidence>
<organism evidence="2 3">
    <name type="scientific">Fraxinus pennsylvanica</name>
    <dbReference type="NCBI Taxonomy" id="56036"/>
    <lineage>
        <taxon>Eukaryota</taxon>
        <taxon>Viridiplantae</taxon>
        <taxon>Streptophyta</taxon>
        <taxon>Embryophyta</taxon>
        <taxon>Tracheophyta</taxon>
        <taxon>Spermatophyta</taxon>
        <taxon>Magnoliopsida</taxon>
        <taxon>eudicotyledons</taxon>
        <taxon>Gunneridae</taxon>
        <taxon>Pentapetalae</taxon>
        <taxon>asterids</taxon>
        <taxon>lamiids</taxon>
        <taxon>Lamiales</taxon>
        <taxon>Oleaceae</taxon>
        <taxon>Oleeae</taxon>
        <taxon>Fraxinus</taxon>
    </lineage>
</organism>
<proteinExistence type="predicted"/>
<name>A0AAD1YV09_9LAMI</name>
<dbReference type="InterPro" id="IPR045358">
    <property type="entry name" value="Ty3_capsid"/>
</dbReference>
<dbReference type="EMBL" id="OU503038">
    <property type="protein sequence ID" value="CAI9757981.1"/>
    <property type="molecule type" value="Genomic_DNA"/>
</dbReference>
<reference evidence="2" key="1">
    <citation type="submission" date="2023-05" db="EMBL/GenBank/DDBJ databases">
        <authorList>
            <person name="Huff M."/>
        </authorList>
    </citation>
    <scope>NUCLEOTIDE SEQUENCE</scope>
</reference>
<dbReference type="AlphaFoldDB" id="A0AAD1YV09"/>
<dbReference type="Proteomes" id="UP000834106">
    <property type="component" value="Chromosome 3"/>
</dbReference>
<gene>
    <name evidence="2" type="ORF">FPE_LOCUS5411</name>
</gene>
<feature type="domain" description="Ty3 transposon capsid-like protein" evidence="1">
    <location>
        <begin position="8"/>
        <end position="96"/>
    </location>
</feature>
<protein>
    <recommendedName>
        <fullName evidence="1">Ty3 transposon capsid-like protein domain-containing protein</fullName>
    </recommendedName>
</protein>
<evidence type="ECO:0000313" key="2">
    <source>
        <dbReference type="EMBL" id="CAI9757981.1"/>
    </source>
</evidence>
<keyword evidence="3" id="KW-1185">Reference proteome</keyword>
<dbReference type="Pfam" id="PF19259">
    <property type="entry name" value="Ty3_capsid"/>
    <property type="match status" value="1"/>
</dbReference>
<evidence type="ECO:0000259" key="1">
    <source>
        <dbReference type="Pfam" id="PF19259"/>
    </source>
</evidence>
<accession>A0AAD1YV09</accession>
<sequence>MEKGGSLSSWEIFLRELRKRFRASIYDDPLGRITKLTQIGKVYQYRAEFEWLMTRITCVSESMFLNFFVWGLKLEIRREILMAHPQDLADAMARAQLFEDRNEDLMGASEGRWLPDFGTSK</sequence>